<proteinExistence type="predicted"/>
<dbReference type="AlphaFoldDB" id="A0AAV3Z0T0"/>
<evidence type="ECO:0000313" key="1">
    <source>
        <dbReference type="EMBL" id="GFN88367.1"/>
    </source>
</evidence>
<comment type="caution">
    <text evidence="1">The sequence shown here is derived from an EMBL/GenBank/DDBJ whole genome shotgun (WGS) entry which is preliminary data.</text>
</comment>
<dbReference type="Proteomes" id="UP000735302">
    <property type="component" value="Unassembled WGS sequence"/>
</dbReference>
<sequence length="107" mass="12353">MAKFVESGVDSRKLMLGPMEKPIRYRWQWSWMAETSEGYQMFEVWCKKISQAGQRYCIVCAKTIVYDNLGKRALKKPAILKNHVKAMYSVANCNCNKLHGSKCDTSH</sequence>
<dbReference type="EMBL" id="BLXT01001848">
    <property type="protein sequence ID" value="GFN88367.1"/>
    <property type="molecule type" value="Genomic_DNA"/>
</dbReference>
<accession>A0AAV3Z0T0</accession>
<gene>
    <name evidence="1" type="ORF">PoB_001487300</name>
</gene>
<keyword evidence="2" id="KW-1185">Reference proteome</keyword>
<reference evidence="1 2" key="1">
    <citation type="journal article" date="2021" name="Elife">
        <title>Chloroplast acquisition without the gene transfer in kleptoplastic sea slugs, Plakobranchus ocellatus.</title>
        <authorList>
            <person name="Maeda T."/>
            <person name="Takahashi S."/>
            <person name="Yoshida T."/>
            <person name="Shimamura S."/>
            <person name="Takaki Y."/>
            <person name="Nagai Y."/>
            <person name="Toyoda A."/>
            <person name="Suzuki Y."/>
            <person name="Arimoto A."/>
            <person name="Ishii H."/>
            <person name="Satoh N."/>
            <person name="Nishiyama T."/>
            <person name="Hasebe M."/>
            <person name="Maruyama T."/>
            <person name="Minagawa J."/>
            <person name="Obokata J."/>
            <person name="Shigenobu S."/>
        </authorList>
    </citation>
    <scope>NUCLEOTIDE SEQUENCE [LARGE SCALE GENOMIC DNA]</scope>
</reference>
<evidence type="ECO:0000313" key="2">
    <source>
        <dbReference type="Proteomes" id="UP000735302"/>
    </source>
</evidence>
<evidence type="ECO:0008006" key="3">
    <source>
        <dbReference type="Google" id="ProtNLM"/>
    </source>
</evidence>
<name>A0AAV3Z0T0_9GAST</name>
<organism evidence="1 2">
    <name type="scientific">Plakobranchus ocellatus</name>
    <dbReference type="NCBI Taxonomy" id="259542"/>
    <lineage>
        <taxon>Eukaryota</taxon>
        <taxon>Metazoa</taxon>
        <taxon>Spiralia</taxon>
        <taxon>Lophotrochozoa</taxon>
        <taxon>Mollusca</taxon>
        <taxon>Gastropoda</taxon>
        <taxon>Heterobranchia</taxon>
        <taxon>Euthyneura</taxon>
        <taxon>Panpulmonata</taxon>
        <taxon>Sacoglossa</taxon>
        <taxon>Placobranchoidea</taxon>
        <taxon>Plakobranchidae</taxon>
        <taxon>Plakobranchus</taxon>
    </lineage>
</organism>
<protein>
    <recommendedName>
        <fullName evidence="3">BED-type domain-containing protein</fullName>
    </recommendedName>
</protein>